<organism evidence="11 12">
    <name type="scientific">Gimesia maris</name>
    <dbReference type="NCBI Taxonomy" id="122"/>
    <lineage>
        <taxon>Bacteria</taxon>
        <taxon>Pseudomonadati</taxon>
        <taxon>Planctomycetota</taxon>
        <taxon>Planctomycetia</taxon>
        <taxon>Planctomycetales</taxon>
        <taxon>Planctomycetaceae</taxon>
        <taxon>Gimesia</taxon>
    </lineage>
</organism>
<evidence type="ECO:0000256" key="1">
    <source>
        <dbReference type="ARBA" id="ARBA00004651"/>
    </source>
</evidence>
<dbReference type="GO" id="GO:0005886">
    <property type="term" value="C:plasma membrane"/>
    <property type="evidence" value="ECO:0007669"/>
    <property type="project" value="UniProtKB-SubCell"/>
</dbReference>
<dbReference type="Gene3D" id="3.30.1120.80">
    <property type="match status" value="1"/>
</dbReference>
<dbReference type="PANTHER" id="PTHR47371">
    <property type="entry name" value="LIPOTEICHOIC ACID SYNTHASE"/>
    <property type="match status" value="1"/>
</dbReference>
<evidence type="ECO:0000256" key="2">
    <source>
        <dbReference type="ARBA" id="ARBA00022475"/>
    </source>
</evidence>
<reference evidence="11 12" key="1">
    <citation type="journal article" date="2018" name="Nat. Biotechnol.">
        <title>A standardized bacterial taxonomy based on genome phylogeny substantially revises the tree of life.</title>
        <authorList>
            <person name="Parks D.H."/>
            <person name="Chuvochina M."/>
            <person name="Waite D.W."/>
            <person name="Rinke C."/>
            <person name="Skarshewski A."/>
            <person name="Chaumeil P.A."/>
            <person name="Hugenholtz P."/>
        </authorList>
    </citation>
    <scope>NUCLEOTIDE SEQUENCE [LARGE SCALE GENOMIC DNA]</scope>
    <source>
        <strain evidence="11">UBA9375</strain>
    </source>
</reference>
<feature type="binding site" evidence="8">
    <location>
        <position position="547"/>
    </location>
    <ligand>
        <name>Mn(2+)</name>
        <dbReference type="ChEBI" id="CHEBI:29035"/>
    </ligand>
</feature>
<evidence type="ECO:0000256" key="8">
    <source>
        <dbReference type="PIRSR" id="PIRSR005091-3"/>
    </source>
</evidence>
<protein>
    <recommendedName>
        <fullName evidence="10">Sulfatase N-terminal domain-containing protein</fullName>
    </recommendedName>
</protein>
<evidence type="ECO:0000256" key="5">
    <source>
        <dbReference type="ARBA" id="ARBA00023136"/>
    </source>
</evidence>
<feature type="binding site" evidence="8">
    <location>
        <position position="378"/>
    </location>
    <ligand>
        <name>Mn(2+)</name>
        <dbReference type="ChEBI" id="CHEBI:29035"/>
    </ligand>
</feature>
<feature type="transmembrane region" description="Helical" evidence="9">
    <location>
        <begin position="192"/>
        <end position="212"/>
    </location>
</feature>
<evidence type="ECO:0000259" key="10">
    <source>
        <dbReference type="Pfam" id="PF00884"/>
    </source>
</evidence>
<comment type="subcellular location">
    <subcellularLocation>
        <location evidence="1">Cell membrane</location>
        <topology evidence="1">Multi-pass membrane protein</topology>
    </subcellularLocation>
</comment>
<sequence length="702" mass="80050">MILQKGRMFMSKLVLPAEPVLNLSGKKIEETTGSVQGVGMHSGLLSTIHNIGDSIHRWSGRYSVLATIFVITLGYLFLLRTVMVVTYTSLDKVTIWQELQLLFVGLQYDVLVALCFVIPQLIHITFLSERRLKGRMNRLLLDLTWIIAFLFLPFFCITEYVFFDEFQSRLNYIAFEYIVYPSEVCCNIWESYPLIELLALVVLCGISCWILLRKNFHAQVATSMPWQKRYGIFFSCLAVIAILWSSTSAESRQVSRDRIVNECSWNGLYSFVYYAWTCRFDFNKNYMTIADAEVKQRLRQQIVSDGDDLKQFSNNPVDRVIQTGQPEQDYNVVLILEESLGSDFIGALGDKRGLTPHFDELTKQGLLFDNFYATGNRTARALEAVMTSMPPIPTESILKRDHSEHVYTLANVLAGRDYERLFMTGGRGLFDGVRSFMRANGFNHFIEQSDFHDPIFANAWGVSDEDLFHKALTELDGLAKSGRPFFATILTVSNHRPYTYPEGRIPENEQTRENAVKYADWALGYFFREAQSHDFYQNTIFVVMGDHGARVSGSQLFPMSSYRVPVLLIQPEGKAAGTRCSTLACSLDIAPTIMGRLGSDYRSVFFGYDVLQADPRRGRAIMQHNHDVALLDSQNRMVVLGFGKSSAGFQLDRATHQLNQQKNPDQEMLHNAVAFFQAAFELYYSDRWYPDPQNSPQKDPGI</sequence>
<dbReference type="SUPFAM" id="SSF53649">
    <property type="entry name" value="Alkaline phosphatase-like"/>
    <property type="match status" value="1"/>
</dbReference>
<dbReference type="InterPro" id="IPR012160">
    <property type="entry name" value="LtaS-like"/>
</dbReference>
<dbReference type="EMBL" id="DQAY01000080">
    <property type="protein sequence ID" value="HCO24112.1"/>
    <property type="molecule type" value="Genomic_DNA"/>
</dbReference>
<feature type="transmembrane region" description="Helical" evidence="9">
    <location>
        <begin position="139"/>
        <end position="163"/>
    </location>
</feature>
<dbReference type="PANTHER" id="PTHR47371:SF3">
    <property type="entry name" value="PHOSPHOGLYCEROL TRANSFERASE I"/>
    <property type="match status" value="1"/>
</dbReference>
<evidence type="ECO:0000256" key="4">
    <source>
        <dbReference type="ARBA" id="ARBA00022989"/>
    </source>
</evidence>
<gene>
    <name evidence="11" type="ORF">DIT97_14095</name>
</gene>
<evidence type="ECO:0000256" key="9">
    <source>
        <dbReference type="SAM" id="Phobius"/>
    </source>
</evidence>
<name>A0A3D3R7S2_9PLAN</name>
<dbReference type="GO" id="GO:0046872">
    <property type="term" value="F:metal ion binding"/>
    <property type="evidence" value="ECO:0007669"/>
    <property type="project" value="UniProtKB-KW"/>
</dbReference>
<dbReference type="PIRSF" id="PIRSF005091">
    <property type="entry name" value="Mmb_sulf_HI1246"/>
    <property type="match status" value="1"/>
</dbReference>
<comment type="caution">
    <text evidence="11">The sequence shown here is derived from an EMBL/GenBank/DDBJ whole genome shotgun (WGS) entry which is preliminary data.</text>
</comment>
<evidence type="ECO:0000256" key="6">
    <source>
        <dbReference type="PIRSR" id="PIRSR005091-1"/>
    </source>
</evidence>
<evidence type="ECO:0000313" key="11">
    <source>
        <dbReference type="EMBL" id="HCO24112.1"/>
    </source>
</evidence>
<feature type="transmembrane region" description="Helical" evidence="9">
    <location>
        <begin position="232"/>
        <end position="249"/>
    </location>
</feature>
<keyword evidence="7" id="KW-0464">Manganese</keyword>
<dbReference type="CDD" id="cd16015">
    <property type="entry name" value="LTA_synthase"/>
    <property type="match status" value="1"/>
</dbReference>
<dbReference type="InterPro" id="IPR000917">
    <property type="entry name" value="Sulfatase_N"/>
</dbReference>
<dbReference type="InterPro" id="IPR050448">
    <property type="entry name" value="OpgB/LTA_synthase_biosynth"/>
</dbReference>
<feature type="binding site" evidence="7">
    <location>
        <position position="495"/>
    </location>
    <ligand>
        <name>substrate</name>
    </ligand>
</feature>
<keyword evidence="2" id="KW-1003">Cell membrane</keyword>
<dbReference type="Gene3D" id="3.40.720.10">
    <property type="entry name" value="Alkaline Phosphatase, subunit A"/>
    <property type="match status" value="1"/>
</dbReference>
<evidence type="ECO:0000313" key="12">
    <source>
        <dbReference type="Proteomes" id="UP000263642"/>
    </source>
</evidence>
<feature type="binding site" evidence="8">
    <location>
        <position position="338"/>
    </location>
    <ligand>
        <name>Mn(2+)</name>
        <dbReference type="ChEBI" id="CHEBI:29035"/>
    </ligand>
</feature>
<dbReference type="Proteomes" id="UP000263642">
    <property type="component" value="Unassembled WGS sequence"/>
</dbReference>
<keyword evidence="5 9" id="KW-0472">Membrane</keyword>
<feature type="domain" description="Sulfatase N-terminal" evidence="10">
    <location>
        <begin position="331"/>
        <end position="598"/>
    </location>
</feature>
<feature type="transmembrane region" description="Helical" evidence="9">
    <location>
        <begin position="64"/>
        <end position="90"/>
    </location>
</feature>
<keyword evidence="7" id="KW-0479">Metal-binding</keyword>
<evidence type="ECO:0000256" key="3">
    <source>
        <dbReference type="ARBA" id="ARBA00022692"/>
    </source>
</evidence>
<proteinExistence type="predicted"/>
<keyword evidence="3 9" id="KW-0812">Transmembrane</keyword>
<feature type="binding site" evidence="8">
    <location>
        <position position="546"/>
    </location>
    <ligand>
        <name>Mn(2+)</name>
        <dbReference type="ChEBI" id="CHEBI:29035"/>
    </ligand>
</feature>
<keyword evidence="4 9" id="KW-1133">Transmembrane helix</keyword>
<dbReference type="Pfam" id="PF00884">
    <property type="entry name" value="Sulfatase"/>
    <property type="match status" value="1"/>
</dbReference>
<feature type="transmembrane region" description="Helical" evidence="9">
    <location>
        <begin position="110"/>
        <end position="127"/>
    </location>
</feature>
<dbReference type="AlphaFoldDB" id="A0A3D3R7S2"/>
<accession>A0A3D3R7S2</accession>
<evidence type="ECO:0000256" key="7">
    <source>
        <dbReference type="PIRSR" id="PIRSR005091-2"/>
    </source>
</evidence>
<dbReference type="InterPro" id="IPR017850">
    <property type="entry name" value="Alkaline_phosphatase_core_sf"/>
</dbReference>
<feature type="active site" evidence="6">
    <location>
        <position position="378"/>
    </location>
</feature>